<name>A0ABX5J239_9RHOB</name>
<reference evidence="2 3" key="1">
    <citation type="submission" date="2018-04" db="EMBL/GenBank/DDBJ databases">
        <title>Genomic Encyclopedia of Type Strains, Phase III (KMG-III): the genomes of soil and plant-associated and newly described type strains.</title>
        <authorList>
            <person name="Whitman W."/>
        </authorList>
    </citation>
    <scope>NUCLEOTIDE SEQUENCE [LARGE SCALE GENOMIC DNA]</scope>
    <source>
        <strain evidence="2 3">JA192</strain>
    </source>
</reference>
<accession>A0ABX5J239</accession>
<evidence type="ECO:0000313" key="3">
    <source>
        <dbReference type="Proteomes" id="UP000240800"/>
    </source>
</evidence>
<dbReference type="InterPro" id="IPR000863">
    <property type="entry name" value="Sulfotransferase_dom"/>
</dbReference>
<keyword evidence="3" id="KW-1185">Reference proteome</keyword>
<dbReference type="EMBL" id="PZZW01000012">
    <property type="protein sequence ID" value="PTM75268.1"/>
    <property type="molecule type" value="Genomic_DNA"/>
</dbReference>
<comment type="caution">
    <text evidence="2">The sequence shown here is derived from an EMBL/GenBank/DDBJ whole genome shotgun (WGS) entry which is preliminary data.</text>
</comment>
<evidence type="ECO:0000313" key="2">
    <source>
        <dbReference type="EMBL" id="PTM75268.1"/>
    </source>
</evidence>
<gene>
    <name evidence="2" type="ORF">C8J29_11258</name>
</gene>
<protein>
    <submittedName>
        <fullName evidence="2">Sulfotransferase domain-containing protein</fullName>
    </submittedName>
</protein>
<dbReference type="Gene3D" id="3.40.50.300">
    <property type="entry name" value="P-loop containing nucleotide triphosphate hydrolases"/>
    <property type="match status" value="1"/>
</dbReference>
<proteinExistence type="predicted"/>
<organism evidence="2 3">
    <name type="scientific">Cereibacter johrii</name>
    <dbReference type="NCBI Taxonomy" id="445629"/>
    <lineage>
        <taxon>Bacteria</taxon>
        <taxon>Pseudomonadati</taxon>
        <taxon>Pseudomonadota</taxon>
        <taxon>Alphaproteobacteria</taxon>
        <taxon>Rhodobacterales</taxon>
        <taxon>Paracoccaceae</taxon>
        <taxon>Cereibacter</taxon>
    </lineage>
</organism>
<dbReference type="InterPro" id="IPR027417">
    <property type="entry name" value="P-loop_NTPase"/>
</dbReference>
<dbReference type="SUPFAM" id="SSF52540">
    <property type="entry name" value="P-loop containing nucleoside triphosphate hydrolases"/>
    <property type="match status" value="1"/>
</dbReference>
<dbReference type="RefSeq" id="WP_069330634.1">
    <property type="nucleotide sequence ID" value="NZ_MABH01000049.1"/>
</dbReference>
<dbReference type="Proteomes" id="UP000240800">
    <property type="component" value="Unassembled WGS sequence"/>
</dbReference>
<sequence>MARLLLHIGAHKTATSYIQRRFHLNRDLLARHGILYPDIGPNRAHHILATPWIDIPEIPESYWGPEETGAAGRTRQDAFFEKFTEDYASRKGTVFLSAEVFSRALPQHVDMADLAKRLSDFEEVKIVYVVRHQTEYIQSIWLQVAKNGKAGRFDPFLAHALQKHLASGIWIDHHQVIENVLSGFSRDQLILLDYETIRKHPEGVIGPFLELLGSPLHVHDLAELDNREANISPDPLAIWMTHAAFFPNPLKLGLYQKLKDALDRIRENRGKKKTSLYTRAQYEAVIQASSEMNIPLRPWLESGQSESLIFTAPSADQLLFRDDLTEADWDPHLPEGNVRMREKLRAALPQ</sequence>
<evidence type="ECO:0000259" key="1">
    <source>
        <dbReference type="Pfam" id="PF00685"/>
    </source>
</evidence>
<dbReference type="Pfam" id="PF00685">
    <property type="entry name" value="Sulfotransfer_1"/>
    <property type="match status" value="1"/>
</dbReference>
<feature type="domain" description="Sulfotransferase" evidence="1">
    <location>
        <begin position="90"/>
        <end position="221"/>
    </location>
</feature>